<dbReference type="AlphaFoldDB" id="A0A1T4YW83"/>
<evidence type="ECO:0000259" key="2">
    <source>
        <dbReference type="Pfam" id="PF08241"/>
    </source>
</evidence>
<dbReference type="GO" id="GO:0008757">
    <property type="term" value="F:S-adenosylmethionine-dependent methyltransferase activity"/>
    <property type="evidence" value="ECO:0007669"/>
    <property type="project" value="InterPro"/>
</dbReference>
<evidence type="ECO:0000313" key="4">
    <source>
        <dbReference type="Proteomes" id="UP000190774"/>
    </source>
</evidence>
<dbReference type="Gene3D" id="3.40.50.150">
    <property type="entry name" value="Vaccinia Virus protein VP39"/>
    <property type="match status" value="1"/>
</dbReference>
<dbReference type="InterPro" id="IPR029063">
    <property type="entry name" value="SAM-dependent_MTases_sf"/>
</dbReference>
<gene>
    <name evidence="3" type="ORF">SAMN02745166_04411</name>
</gene>
<proteinExistence type="predicted"/>
<dbReference type="RefSeq" id="WP_078815547.1">
    <property type="nucleotide sequence ID" value="NZ_FUYE01000019.1"/>
</dbReference>
<dbReference type="Pfam" id="PF08241">
    <property type="entry name" value="Methyltransf_11"/>
    <property type="match status" value="1"/>
</dbReference>
<reference evidence="4" key="1">
    <citation type="submission" date="2017-02" db="EMBL/GenBank/DDBJ databases">
        <authorList>
            <person name="Varghese N."/>
            <person name="Submissions S."/>
        </authorList>
    </citation>
    <scope>NUCLEOTIDE SEQUENCE [LARGE SCALE GENOMIC DNA]</scope>
    <source>
        <strain evidence="4">ATCC 700200</strain>
    </source>
</reference>
<organism evidence="3 4">
    <name type="scientific">Prosthecobacter debontii</name>
    <dbReference type="NCBI Taxonomy" id="48467"/>
    <lineage>
        <taxon>Bacteria</taxon>
        <taxon>Pseudomonadati</taxon>
        <taxon>Verrucomicrobiota</taxon>
        <taxon>Verrucomicrobiia</taxon>
        <taxon>Verrucomicrobiales</taxon>
        <taxon>Verrucomicrobiaceae</taxon>
        <taxon>Prosthecobacter</taxon>
    </lineage>
</organism>
<accession>A0A1T4YW83</accession>
<keyword evidence="3" id="KW-0489">Methyltransferase</keyword>
<evidence type="ECO:0000256" key="1">
    <source>
        <dbReference type="ARBA" id="ARBA00022679"/>
    </source>
</evidence>
<keyword evidence="1 3" id="KW-0808">Transferase</keyword>
<dbReference type="OrthoDB" id="9808140at2"/>
<name>A0A1T4YW83_9BACT</name>
<dbReference type="SUPFAM" id="SSF53335">
    <property type="entry name" value="S-adenosyl-L-methionine-dependent methyltransferases"/>
    <property type="match status" value="1"/>
</dbReference>
<dbReference type="CDD" id="cd02440">
    <property type="entry name" value="AdoMet_MTases"/>
    <property type="match status" value="1"/>
</dbReference>
<dbReference type="InterPro" id="IPR013216">
    <property type="entry name" value="Methyltransf_11"/>
</dbReference>
<keyword evidence="4" id="KW-1185">Reference proteome</keyword>
<dbReference type="GO" id="GO:0032259">
    <property type="term" value="P:methylation"/>
    <property type="evidence" value="ECO:0007669"/>
    <property type="project" value="UniProtKB-KW"/>
</dbReference>
<sequence length="294" mass="33160">MIESTLPATPTEVAGHYDQLDRFYREIWGDHVHHGLWITGKESSDQATRNLMDAVVTRARLKAGMHLCDVGCGYGQTSRIIAREQQVKVTGLTISPAQLRYAQQATEPGLPVEFLLRDWQHNNLPDASFDAVIAVESTEHMQDKARVFSEAARVLKPGGRLVVCAWLAAEQPTPWEDRHLLEPICREGRMPSLGTATDLVRWMTAAGLSVESSDDVSLQVMRTWPICAWRFIRGVITRPSYLRFLLDPKHDNRIFGLTMLRLWLAYRTGAMRYVIFQASKSGAQAGADEIRYPL</sequence>
<dbReference type="STRING" id="48467.SAMN02745166_04411"/>
<dbReference type="PANTHER" id="PTHR44068">
    <property type="entry name" value="ZGC:194242"/>
    <property type="match status" value="1"/>
</dbReference>
<feature type="domain" description="Methyltransferase type 11" evidence="2">
    <location>
        <begin position="69"/>
        <end position="163"/>
    </location>
</feature>
<dbReference type="Proteomes" id="UP000190774">
    <property type="component" value="Unassembled WGS sequence"/>
</dbReference>
<dbReference type="PANTHER" id="PTHR44068:SF11">
    <property type="entry name" value="GERANYL DIPHOSPHATE 2-C-METHYLTRANSFERASE"/>
    <property type="match status" value="1"/>
</dbReference>
<dbReference type="EMBL" id="FUYE01000019">
    <property type="protein sequence ID" value="SKB06049.1"/>
    <property type="molecule type" value="Genomic_DNA"/>
</dbReference>
<dbReference type="InterPro" id="IPR050447">
    <property type="entry name" value="Erg6_SMT_methyltransf"/>
</dbReference>
<evidence type="ECO:0000313" key="3">
    <source>
        <dbReference type="EMBL" id="SKB06049.1"/>
    </source>
</evidence>
<protein>
    <submittedName>
        <fullName evidence="3">Tocopherol O-methyltransferase</fullName>
    </submittedName>
</protein>